<organism evidence="4 5">
    <name type="scientific">Cephus cinctus</name>
    <name type="common">Wheat stem sawfly</name>
    <dbReference type="NCBI Taxonomy" id="211228"/>
    <lineage>
        <taxon>Eukaryota</taxon>
        <taxon>Metazoa</taxon>
        <taxon>Ecdysozoa</taxon>
        <taxon>Arthropoda</taxon>
        <taxon>Hexapoda</taxon>
        <taxon>Insecta</taxon>
        <taxon>Pterygota</taxon>
        <taxon>Neoptera</taxon>
        <taxon>Endopterygota</taxon>
        <taxon>Hymenoptera</taxon>
        <taxon>Cephoidea</taxon>
        <taxon>Cephidae</taxon>
        <taxon>Cephus</taxon>
    </lineage>
</organism>
<keyword evidence="4" id="KW-1185">Reference proteome</keyword>
<feature type="coiled-coil region" evidence="1">
    <location>
        <begin position="409"/>
        <end position="511"/>
    </location>
</feature>
<evidence type="ECO:0000256" key="1">
    <source>
        <dbReference type="SAM" id="Coils"/>
    </source>
</evidence>
<dbReference type="Proteomes" id="UP000694920">
    <property type="component" value="Unplaced"/>
</dbReference>
<evidence type="ECO:0000313" key="5">
    <source>
        <dbReference type="RefSeq" id="XP_015585630.1"/>
    </source>
</evidence>
<accession>A0AAJ7FCZ2</accession>
<evidence type="ECO:0000256" key="3">
    <source>
        <dbReference type="SAM" id="SignalP"/>
    </source>
</evidence>
<dbReference type="AlphaFoldDB" id="A0AAJ7FCZ2"/>
<evidence type="ECO:0000256" key="2">
    <source>
        <dbReference type="SAM" id="MobiDB-lite"/>
    </source>
</evidence>
<dbReference type="RefSeq" id="XP_015585630.1">
    <property type="nucleotide sequence ID" value="XM_015730144.2"/>
</dbReference>
<feature type="compositionally biased region" description="Basic residues" evidence="2">
    <location>
        <begin position="701"/>
        <end position="711"/>
    </location>
</feature>
<feature type="chain" id="PRO_5042504539" evidence="3">
    <location>
        <begin position="20"/>
        <end position="751"/>
    </location>
</feature>
<sequence>MWRLLILAGLLAVSAEKEAVPVASEKSESSGADDLVMLEIDIKEPAKRSPITASAVYGASPSQYIIRHGDDAQELSPEYLSLLQQYTQAQPQPYSGRAASPPERRPLPAYAKQQQQLQQAYQNQRVPAVVPPRPRAQLHSQALAQAEAAAQLQAQADAQSRAEALHSARLRASSSNAPVYQTAGPVYSDQKLGTFEQELLQLVAANQAQEFKLVPAVPKRLLKQQAYPQYAQQSASYPSQYVKAAPEPAQAPEQYHIETTVPRYHQAAPAYQAAEEPAQVQYQAVQVPVQAPEYHAKQVRPFRPSPQYPDAEEQGQLRALQQAQAQAEAQAIAQAQAQAEAHAQAYQKIAQASHNKHQEAAFEQIRLVNERHRQQTALEQINQGAQLSEAGRSHLEEQAPTKDPEVALKAQLKAQAQAEVAEARRAQEAAEYKAHADAILHLQAQQQAHVKAQEEAHKNALAHERNQLRAQAQAQALAQAQAEALYKAHQQARAKANNEALTAARAQAEARKIDPENTPVIQYLLPNSAPLPSPNSYFTNDQVQKYQGAGSSYVPRAAPKSPVAASSNEEQTYAQPAINQPRQAHKHKIPQTSQSSIYVTQSGHLKKSPVKSLTIEEIIEQDQLNSPQVVRLPASKGQQPLTQEDLAVLINAGYSVTPVPDVAKPTQQSYTENTSGGYYTKKQRSPVARPEYESYEEAAPRQRRPLRKQRPILKQDESTVDASEKVTYLVPLEPAYGTRQTPLRRTAAAEE</sequence>
<name>A0AAJ7FCZ2_CEPCN</name>
<dbReference type="KEGG" id="ccin:107263211"/>
<reference evidence="5" key="1">
    <citation type="submission" date="2025-08" db="UniProtKB">
        <authorList>
            <consortium name="RefSeq"/>
        </authorList>
    </citation>
    <scope>IDENTIFICATION</scope>
</reference>
<feature type="compositionally biased region" description="Polar residues" evidence="2">
    <location>
        <begin position="665"/>
        <end position="677"/>
    </location>
</feature>
<gene>
    <name evidence="5" type="primary">LOC107263211</name>
</gene>
<proteinExistence type="predicted"/>
<dbReference type="GeneID" id="107263211"/>
<keyword evidence="1" id="KW-0175">Coiled coil</keyword>
<keyword evidence="3" id="KW-0732">Signal</keyword>
<feature type="region of interest" description="Disordered" evidence="2">
    <location>
        <begin position="90"/>
        <end position="112"/>
    </location>
</feature>
<feature type="region of interest" description="Disordered" evidence="2">
    <location>
        <begin position="664"/>
        <end position="721"/>
    </location>
</feature>
<protein>
    <submittedName>
        <fullName evidence="5">Mediator of RNA polymerase II transcription subunit 15</fullName>
    </submittedName>
</protein>
<evidence type="ECO:0000313" key="4">
    <source>
        <dbReference type="Proteomes" id="UP000694920"/>
    </source>
</evidence>
<feature type="signal peptide" evidence="3">
    <location>
        <begin position="1"/>
        <end position="19"/>
    </location>
</feature>